<reference evidence="2 3" key="1">
    <citation type="submission" date="2021-03" db="EMBL/GenBank/DDBJ databases">
        <title>Enterococcal diversity collection.</title>
        <authorList>
            <person name="Gilmore M.S."/>
            <person name="Schwartzman J."/>
            <person name="Van Tyne D."/>
            <person name="Martin M."/>
            <person name="Earl A.M."/>
            <person name="Manson A.L."/>
            <person name="Straub T."/>
            <person name="Salamzade R."/>
            <person name="Saavedra J."/>
            <person name="Lebreton F."/>
            <person name="Prichula J."/>
            <person name="Schaufler K."/>
            <person name="Gaca A."/>
            <person name="Sgardioli B."/>
            <person name="Wagenaar J."/>
            <person name="Strong T."/>
        </authorList>
    </citation>
    <scope>NUCLEOTIDE SEQUENCE [LARGE SCALE GENOMIC DNA]</scope>
    <source>
        <strain evidence="2 3">DIV0080</strain>
    </source>
</reference>
<protein>
    <submittedName>
        <fullName evidence="2">Helix-turn-helix domain-containing protein</fullName>
    </submittedName>
</protein>
<dbReference type="Pfam" id="PF05043">
    <property type="entry name" value="Mga"/>
    <property type="match status" value="1"/>
</dbReference>
<sequence length="474" mass="55536">MFKILDNFSERLHRLSDILLTSDGKTDIKTVLGLLDISEKTLREDITFINENWGYIFQIDISDTGEISAPRISISSFSKLQPKILINSVSIKFFKTLFFHPYQKIGFYTEQLHISTSTFYKYLHLLNERMASYNIEIKNEQSNYFIYSKKEMSVRQFVAIFFLEVSGYSTKLFLENQKNRLLRNRIIDNYSFNNESTTQVNIAFYSKMYLISLERESQGFHIDDASSFIGKTVPLTSEETALFSQFYPNLTMTHIKSIEESILSLRHSLNGYIDSHLEKTIPFFLESIFDNFQLDKSREEFSFLLTYIKDLYINKLFVGVPYFLIHNNYAYFSHEARKNNKWTISEITFLVADLSINTGQDFSEYLHHIIFMLVTQLPEIMENKYRQHVLIVSENSKKHAEFLLRCIKGELTTESISFDHVHCIDEASIETVDINLYSLIITNSTSIHQNYKAILVNSFPSDYDIDVIKKYILD</sequence>
<feature type="domain" description="Mga helix-turn-helix" evidence="1">
    <location>
        <begin position="76"/>
        <end position="162"/>
    </location>
</feature>
<evidence type="ECO:0000313" key="3">
    <source>
        <dbReference type="Proteomes" id="UP000664857"/>
    </source>
</evidence>
<gene>
    <name evidence="2" type="ORF">DOK76_03425</name>
</gene>
<dbReference type="Proteomes" id="UP000664857">
    <property type="component" value="Unassembled WGS sequence"/>
</dbReference>
<dbReference type="RefSeq" id="WP_206965009.1">
    <property type="nucleotide sequence ID" value="NZ_JAFLVX010000011.1"/>
</dbReference>
<keyword evidence="3" id="KW-1185">Reference proteome</keyword>
<name>A0ABS3HS12_9ENTE</name>
<dbReference type="EMBL" id="JAFLVX010000011">
    <property type="protein sequence ID" value="MBO0476105.1"/>
    <property type="molecule type" value="Genomic_DNA"/>
</dbReference>
<evidence type="ECO:0000259" key="1">
    <source>
        <dbReference type="Pfam" id="PF05043"/>
    </source>
</evidence>
<dbReference type="InterPro" id="IPR007737">
    <property type="entry name" value="Mga_HTH"/>
</dbReference>
<proteinExistence type="predicted"/>
<evidence type="ECO:0000313" key="2">
    <source>
        <dbReference type="EMBL" id="MBO0476105.1"/>
    </source>
</evidence>
<comment type="caution">
    <text evidence="2">The sequence shown here is derived from an EMBL/GenBank/DDBJ whole genome shotgun (WGS) entry which is preliminary data.</text>
</comment>
<accession>A0ABS3HS12</accession>
<organism evidence="2 3">
    <name type="scientific">Candidatus Vagococcus giribetii</name>
    <dbReference type="NCBI Taxonomy" id="2230876"/>
    <lineage>
        <taxon>Bacteria</taxon>
        <taxon>Bacillati</taxon>
        <taxon>Bacillota</taxon>
        <taxon>Bacilli</taxon>
        <taxon>Lactobacillales</taxon>
        <taxon>Enterococcaceae</taxon>
        <taxon>Vagococcus</taxon>
    </lineage>
</organism>